<evidence type="ECO:0000256" key="1">
    <source>
        <dbReference type="SAM" id="Phobius"/>
    </source>
</evidence>
<accession>A0A0D1BXV4</accession>
<reference evidence="2 3" key="1">
    <citation type="submission" date="2014-06" db="EMBL/GenBank/DDBJ databases">
        <title>Genome characterization of distinct group I Clostridium botulinum lineages.</title>
        <authorList>
            <person name="Giordani F."/>
            <person name="Anselmo A."/>
            <person name="Fillo S."/>
            <person name="Palozzi A.M."/>
            <person name="Fortunato A."/>
            <person name="Gentile B."/>
            <person name="Ciammaruconi A."/>
            <person name="Anniballi F."/>
            <person name="De Medici D."/>
            <person name="Lista F."/>
        </authorList>
    </citation>
    <scope>NUCLEOTIDE SEQUENCE [LARGE SCALE GENOMIC DNA]</scope>
    <source>
        <strain evidence="2 3">B2 450</strain>
    </source>
</reference>
<organism evidence="2 3">
    <name type="scientific">Clostridium botulinum B2 450</name>
    <dbReference type="NCBI Taxonomy" id="1379739"/>
    <lineage>
        <taxon>Bacteria</taxon>
        <taxon>Bacillati</taxon>
        <taxon>Bacillota</taxon>
        <taxon>Clostridia</taxon>
        <taxon>Eubacteriales</taxon>
        <taxon>Clostridiaceae</taxon>
        <taxon>Clostridium</taxon>
    </lineage>
</organism>
<evidence type="ECO:0000313" key="2">
    <source>
        <dbReference type="EMBL" id="KIS24752.1"/>
    </source>
</evidence>
<dbReference type="AlphaFoldDB" id="A0A0D1BXV4"/>
<comment type="caution">
    <text evidence="2">The sequence shown here is derived from an EMBL/GenBank/DDBJ whole genome shotgun (WGS) entry which is preliminary data.</text>
</comment>
<dbReference type="EMBL" id="JXSU01000007">
    <property type="protein sequence ID" value="KIS24752.1"/>
    <property type="molecule type" value="Genomic_DNA"/>
</dbReference>
<dbReference type="Pfam" id="PF07454">
    <property type="entry name" value="SpoIIP"/>
    <property type="match status" value="1"/>
</dbReference>
<sequence length="363" mass="41335">MNYKSIKPKTNQSHGKTWIIIFMILIFFVGTVPCVAKAKSKVNFNKRNMFYVQILNYAMPTVKAISFNEEDMAENKFSFKNLVLQMIGLNIHNPISLVEKEMPVLCLNSSKEDTKDKSMALDPFKLEEKEVSKYKAEEMKDGKEDLNLENKVVNVQEPKLKKKLNPKKPEVLIYHTHTTESYKPGEASNFDNDKNVCAVGQELAKELMDNYGINTLHDKTVHDAQAYTQSYARSSVTVDKQLKQHGDFKLIIDLHRDAGSNKKAFVTKLNGENVAKFMMVMAKKNPHFNKNNNMATNIMNTSNKLFPGFCKGIYYYNYGTRYFNQDKSNNAVLIEVGADINTTGESKASAKYLARIIAECLNK</sequence>
<proteinExistence type="predicted"/>
<protein>
    <submittedName>
        <fullName evidence="2">Stage II sporulation protein P</fullName>
    </submittedName>
</protein>
<dbReference type="RefSeq" id="WP_003483957.1">
    <property type="nucleotide sequence ID" value="NZ_JXSU01000007.1"/>
</dbReference>
<feature type="transmembrane region" description="Helical" evidence="1">
    <location>
        <begin position="17"/>
        <end position="36"/>
    </location>
</feature>
<dbReference type="NCBIfam" id="TIGR02867">
    <property type="entry name" value="spore_II_P"/>
    <property type="match status" value="1"/>
</dbReference>
<dbReference type="InterPro" id="IPR010897">
    <property type="entry name" value="Spore_II_P"/>
</dbReference>
<dbReference type="Proteomes" id="UP000032250">
    <property type="component" value="Unassembled WGS sequence"/>
</dbReference>
<evidence type="ECO:0000313" key="3">
    <source>
        <dbReference type="Proteomes" id="UP000032250"/>
    </source>
</evidence>
<keyword evidence="1" id="KW-0812">Transmembrane</keyword>
<gene>
    <name evidence="2" type="ORF">N495_14615</name>
</gene>
<dbReference type="OrthoDB" id="1633470at2"/>
<keyword evidence="1" id="KW-0472">Membrane</keyword>
<dbReference type="HOGENOM" id="CLU_040895_2_0_9"/>
<keyword evidence="1" id="KW-1133">Transmembrane helix</keyword>
<name>A0A0D1BXV4_CLOBO</name>
<dbReference type="PATRIC" id="fig|1379739.3.peg.3316"/>